<evidence type="ECO:0000256" key="1">
    <source>
        <dbReference type="SAM" id="MobiDB-lite"/>
    </source>
</evidence>
<dbReference type="EMBL" id="MUZQ01000446">
    <property type="protein sequence ID" value="OWK51311.1"/>
    <property type="molecule type" value="Genomic_DNA"/>
</dbReference>
<reference evidence="2 3" key="1">
    <citation type="submission" date="2017-05" db="EMBL/GenBank/DDBJ databases">
        <title>Genome of assembly of the Bengalese finch, Lonchura striata domestica.</title>
        <authorList>
            <person name="Colquitt B.M."/>
            <person name="Brainard M.S."/>
        </authorList>
    </citation>
    <scope>NUCLEOTIDE SEQUENCE [LARGE SCALE GENOMIC DNA]</scope>
    <source>
        <strain evidence="2">White83orange57</strain>
    </source>
</reference>
<evidence type="ECO:0000313" key="2">
    <source>
        <dbReference type="EMBL" id="OWK51311.1"/>
    </source>
</evidence>
<name>A0A218UCJ6_9PASE</name>
<protein>
    <submittedName>
        <fullName evidence="2">Uncharacterized protein</fullName>
    </submittedName>
</protein>
<keyword evidence="3" id="KW-1185">Reference proteome</keyword>
<gene>
    <name evidence="2" type="ORF">RLOC_00012741</name>
</gene>
<comment type="caution">
    <text evidence="2">The sequence shown here is derived from an EMBL/GenBank/DDBJ whole genome shotgun (WGS) entry which is preliminary data.</text>
</comment>
<sequence>MNPMTGVSLLRATAWSEDTGEEGEMEGLPSTSRSGFHVRSCVCRTAMSKSKA</sequence>
<accession>A0A218UCJ6</accession>
<feature type="region of interest" description="Disordered" evidence="1">
    <location>
        <begin position="1"/>
        <end position="34"/>
    </location>
</feature>
<organism evidence="2 3">
    <name type="scientific">Lonchura striata</name>
    <name type="common">white-rumped munia</name>
    <dbReference type="NCBI Taxonomy" id="40157"/>
    <lineage>
        <taxon>Eukaryota</taxon>
        <taxon>Metazoa</taxon>
        <taxon>Chordata</taxon>
        <taxon>Craniata</taxon>
        <taxon>Vertebrata</taxon>
        <taxon>Euteleostomi</taxon>
        <taxon>Archelosauria</taxon>
        <taxon>Archosauria</taxon>
        <taxon>Dinosauria</taxon>
        <taxon>Saurischia</taxon>
        <taxon>Theropoda</taxon>
        <taxon>Coelurosauria</taxon>
        <taxon>Aves</taxon>
        <taxon>Neognathae</taxon>
        <taxon>Neoaves</taxon>
        <taxon>Telluraves</taxon>
        <taxon>Australaves</taxon>
        <taxon>Passeriformes</taxon>
        <taxon>Passeroidea</taxon>
        <taxon>Estrildidae</taxon>
        <taxon>Estrildinae</taxon>
        <taxon>Lonchura</taxon>
    </lineage>
</organism>
<dbReference type="AlphaFoldDB" id="A0A218UCJ6"/>
<proteinExistence type="predicted"/>
<evidence type="ECO:0000313" key="3">
    <source>
        <dbReference type="Proteomes" id="UP000197619"/>
    </source>
</evidence>
<dbReference type="Proteomes" id="UP000197619">
    <property type="component" value="Unassembled WGS sequence"/>
</dbReference>